<evidence type="ECO:0000313" key="3">
    <source>
        <dbReference type="Proteomes" id="UP001176432"/>
    </source>
</evidence>
<dbReference type="EMBL" id="JAUPXB010000001">
    <property type="protein sequence ID" value="MDO7921000.1"/>
    <property type="molecule type" value="Genomic_DNA"/>
</dbReference>
<evidence type="ECO:0000256" key="1">
    <source>
        <dbReference type="SAM" id="Phobius"/>
    </source>
</evidence>
<dbReference type="AlphaFoldDB" id="A0AAW7ZM45"/>
<protein>
    <submittedName>
        <fullName evidence="2">YfdY family protein</fullName>
    </submittedName>
</protein>
<sequence>MIYLWTFLTISILSVSGYVWQVMGVVASVSSFIGMVILAILIYYTTLWLTDGNEMITGFFLFLSPACGLIFRFMVGYGKR</sequence>
<organism evidence="2 3">
    <name type="scientific">Enterobacter asburiae</name>
    <dbReference type="NCBI Taxonomy" id="61645"/>
    <lineage>
        <taxon>Bacteria</taxon>
        <taxon>Pseudomonadati</taxon>
        <taxon>Pseudomonadota</taxon>
        <taxon>Gammaproteobacteria</taxon>
        <taxon>Enterobacterales</taxon>
        <taxon>Enterobacteriaceae</taxon>
        <taxon>Enterobacter</taxon>
        <taxon>Enterobacter cloacae complex</taxon>
    </lineage>
</organism>
<accession>A0AAW7ZM45</accession>
<proteinExistence type="predicted"/>
<keyword evidence="1" id="KW-0472">Membrane</keyword>
<comment type="caution">
    <text evidence="2">The sequence shown here is derived from an EMBL/GenBank/DDBJ whole genome shotgun (WGS) entry which is preliminary data.</text>
</comment>
<gene>
    <name evidence="2" type="ORF">Q5934_05515</name>
</gene>
<dbReference type="Proteomes" id="UP001176432">
    <property type="component" value="Unassembled WGS sequence"/>
</dbReference>
<evidence type="ECO:0000313" key="2">
    <source>
        <dbReference type="EMBL" id="MDO7921000.1"/>
    </source>
</evidence>
<dbReference type="RefSeq" id="WP_021314401.1">
    <property type="nucleotide sequence ID" value="NZ_CP129497.1"/>
</dbReference>
<keyword evidence="1" id="KW-0812">Transmembrane</keyword>
<reference evidence="2" key="1">
    <citation type="submission" date="2023-07" db="EMBL/GenBank/DDBJ databases">
        <title>Isolates cultured from stool samples of acute diarrhea patients.</title>
        <authorList>
            <person name="Jiang S."/>
        </authorList>
    </citation>
    <scope>NUCLEOTIDE SEQUENCE</scope>
    <source>
        <strain evidence="2">L4424</strain>
    </source>
</reference>
<dbReference type="InterPro" id="IPR024470">
    <property type="entry name" value="DUF2545"/>
</dbReference>
<keyword evidence="1" id="KW-1133">Transmembrane helix</keyword>
<feature type="transmembrane region" description="Helical" evidence="1">
    <location>
        <begin position="20"/>
        <end position="44"/>
    </location>
</feature>
<name>A0AAW7ZM45_ENTAS</name>
<feature type="transmembrane region" description="Helical" evidence="1">
    <location>
        <begin position="56"/>
        <end position="75"/>
    </location>
</feature>
<dbReference type="Pfam" id="PF10810">
    <property type="entry name" value="DUF2545"/>
    <property type="match status" value="1"/>
</dbReference>